<feature type="region of interest" description="Disordered" evidence="1">
    <location>
        <begin position="298"/>
        <end position="433"/>
    </location>
</feature>
<name>A0AAJ0GKZ5_9PEZI</name>
<protein>
    <submittedName>
        <fullName evidence="2">Uncharacterized protein</fullName>
    </submittedName>
</protein>
<accession>A0AAJ0GKZ5</accession>
<dbReference type="AlphaFoldDB" id="A0AAJ0GKZ5"/>
<evidence type="ECO:0000313" key="2">
    <source>
        <dbReference type="EMBL" id="KAK3301856.1"/>
    </source>
</evidence>
<organism evidence="2 3">
    <name type="scientific">Chaetomium strumarium</name>
    <dbReference type="NCBI Taxonomy" id="1170767"/>
    <lineage>
        <taxon>Eukaryota</taxon>
        <taxon>Fungi</taxon>
        <taxon>Dikarya</taxon>
        <taxon>Ascomycota</taxon>
        <taxon>Pezizomycotina</taxon>
        <taxon>Sordariomycetes</taxon>
        <taxon>Sordariomycetidae</taxon>
        <taxon>Sordariales</taxon>
        <taxon>Chaetomiaceae</taxon>
        <taxon>Chaetomium</taxon>
    </lineage>
</organism>
<proteinExistence type="predicted"/>
<evidence type="ECO:0000256" key="1">
    <source>
        <dbReference type="SAM" id="MobiDB-lite"/>
    </source>
</evidence>
<feature type="compositionally biased region" description="Polar residues" evidence="1">
    <location>
        <begin position="392"/>
        <end position="410"/>
    </location>
</feature>
<dbReference type="Proteomes" id="UP001273166">
    <property type="component" value="Unassembled WGS sequence"/>
</dbReference>
<dbReference type="EMBL" id="JAUDZG010000008">
    <property type="protein sequence ID" value="KAK3301856.1"/>
    <property type="molecule type" value="Genomic_DNA"/>
</dbReference>
<evidence type="ECO:0000313" key="3">
    <source>
        <dbReference type="Proteomes" id="UP001273166"/>
    </source>
</evidence>
<keyword evidence="3" id="KW-1185">Reference proteome</keyword>
<dbReference type="RefSeq" id="XP_062717636.1">
    <property type="nucleotide sequence ID" value="XM_062870107.1"/>
</dbReference>
<reference evidence="2" key="2">
    <citation type="submission" date="2023-06" db="EMBL/GenBank/DDBJ databases">
        <authorList>
            <consortium name="Lawrence Berkeley National Laboratory"/>
            <person name="Mondo S.J."/>
            <person name="Hensen N."/>
            <person name="Bonometti L."/>
            <person name="Westerberg I."/>
            <person name="Brannstrom I.O."/>
            <person name="Guillou S."/>
            <person name="Cros-Aarteil S."/>
            <person name="Calhoun S."/>
            <person name="Haridas S."/>
            <person name="Kuo A."/>
            <person name="Pangilinan J."/>
            <person name="Riley R."/>
            <person name="Labutti K."/>
            <person name="Andreopoulos B."/>
            <person name="Lipzen A."/>
            <person name="Chen C."/>
            <person name="Yanf M."/>
            <person name="Daum C."/>
            <person name="Ng V."/>
            <person name="Clum A."/>
            <person name="Steindorff A."/>
            <person name="Ohm R."/>
            <person name="Martin F."/>
            <person name="Silar P."/>
            <person name="Natvig D."/>
            <person name="Lalanne C."/>
            <person name="Gautier V."/>
            <person name="Ament-Velasquez S.L."/>
            <person name="Kruys A."/>
            <person name="Hutchinson M.I."/>
            <person name="Powell A.J."/>
            <person name="Barry K."/>
            <person name="Miller A.N."/>
            <person name="Grigoriev I.V."/>
            <person name="Debuchy R."/>
            <person name="Gladieux P."/>
            <person name="Thoren M.H."/>
            <person name="Johannesson H."/>
        </authorList>
    </citation>
    <scope>NUCLEOTIDE SEQUENCE</scope>
    <source>
        <strain evidence="2">CBS 333.67</strain>
    </source>
</reference>
<gene>
    <name evidence="2" type="ORF">B0T15DRAFT_544846</name>
</gene>
<feature type="compositionally biased region" description="Polar residues" evidence="1">
    <location>
        <begin position="324"/>
        <end position="335"/>
    </location>
</feature>
<dbReference type="GeneID" id="87888936"/>
<feature type="compositionally biased region" description="Basic and acidic residues" evidence="1">
    <location>
        <begin position="308"/>
        <end position="319"/>
    </location>
</feature>
<reference evidence="2" key="1">
    <citation type="journal article" date="2023" name="Mol. Phylogenet. Evol.">
        <title>Genome-scale phylogeny and comparative genomics of the fungal order Sordariales.</title>
        <authorList>
            <person name="Hensen N."/>
            <person name="Bonometti L."/>
            <person name="Westerberg I."/>
            <person name="Brannstrom I.O."/>
            <person name="Guillou S."/>
            <person name="Cros-Aarteil S."/>
            <person name="Calhoun S."/>
            <person name="Haridas S."/>
            <person name="Kuo A."/>
            <person name="Mondo S."/>
            <person name="Pangilinan J."/>
            <person name="Riley R."/>
            <person name="LaButti K."/>
            <person name="Andreopoulos B."/>
            <person name="Lipzen A."/>
            <person name="Chen C."/>
            <person name="Yan M."/>
            <person name="Daum C."/>
            <person name="Ng V."/>
            <person name="Clum A."/>
            <person name="Steindorff A."/>
            <person name="Ohm R.A."/>
            <person name="Martin F."/>
            <person name="Silar P."/>
            <person name="Natvig D.O."/>
            <person name="Lalanne C."/>
            <person name="Gautier V."/>
            <person name="Ament-Velasquez S.L."/>
            <person name="Kruys A."/>
            <person name="Hutchinson M.I."/>
            <person name="Powell A.J."/>
            <person name="Barry K."/>
            <person name="Miller A.N."/>
            <person name="Grigoriev I.V."/>
            <person name="Debuchy R."/>
            <person name="Gladieux P."/>
            <person name="Hiltunen Thoren M."/>
            <person name="Johannesson H."/>
        </authorList>
    </citation>
    <scope>NUCLEOTIDE SEQUENCE</scope>
    <source>
        <strain evidence="2">CBS 333.67</strain>
    </source>
</reference>
<comment type="caution">
    <text evidence="2">The sequence shown here is derived from an EMBL/GenBank/DDBJ whole genome shotgun (WGS) entry which is preliminary data.</text>
</comment>
<sequence>MGSLTTPNRHSPISPTYPFLAGRGSSGIYLGNYQFDHSTESFHKPPPHCSYLIPHCYRSSCLVFSKLSRTNMAGREQSSASIQPQWEDIGGGIHVTDEGTSSTFIRVIPEWHRQPSLGDLLEYGKAFFDYVDTHPRYRGVFSTQPRDGRPGSRLVATLSFAYEDLTGRTKFQVFQSTIPRGVWRAYMLENGERQAPLWWQEAIVKPPDLGSRRVALHAEDSAIFLCNNKFPDFNSFDIWPYMVVYGTAAGSALGEVPLCTTRSSKNSHCQEVARRMGILFTPNRPLVRNMDVAENLSGSGGLSYNHYTTEDELRDRRGPGGDYTASNNNFTQTGPSGFPRQVQGDSRTAGHGDLSGLTKDMSKLRVSGSSHRKSQSRSSAQSTRALPGSQARPPTTSSQARPSTKTSAPRTSAERLPPTSHSSDKHGRLMGTR</sequence>